<evidence type="ECO:0000256" key="6">
    <source>
        <dbReference type="ARBA" id="ARBA00023136"/>
    </source>
</evidence>
<proteinExistence type="predicted"/>
<keyword evidence="9" id="KW-1185">Reference proteome</keyword>
<dbReference type="Proteomes" id="UP000193144">
    <property type="component" value="Unassembled WGS sequence"/>
</dbReference>
<evidence type="ECO:0000256" key="5">
    <source>
        <dbReference type="ARBA" id="ARBA00023128"/>
    </source>
</evidence>
<evidence type="ECO:0000256" key="7">
    <source>
        <dbReference type="SAM" id="MobiDB-lite"/>
    </source>
</evidence>
<sequence length="274" mass="29937">MGFSKLKEKILGNKTPRPNALGPPSPAEGSGSTTLLPSSPTPFSDGLETLHDCADAVFYIYFVHGLTGDRGETWTARGQAEPWPKILLPPVLGKARILTYGYDAYVMRKSVASTERLIDHATNLINDLATDRASSDAVLRPIVFVVHSLGCIVCKKALLLSRNNPAPHLKNIFHCTKDMIFMGTPHAGSWMAHWASIPASGLGIVKSTNKSLLKSCRQMTSFWKAFKSNSCPWSEISEIVADSSTLPAFLKGCRYLSLEWLSQQPPLHFPAITA</sequence>
<dbReference type="GO" id="GO:0005783">
    <property type="term" value="C:endoplasmic reticulum"/>
    <property type="evidence" value="ECO:0007669"/>
    <property type="project" value="UniProtKB-SubCell"/>
</dbReference>
<evidence type="ECO:0000256" key="2">
    <source>
        <dbReference type="ARBA" id="ARBA00004240"/>
    </source>
</evidence>
<gene>
    <name evidence="8" type="ORF">BCR34DRAFT_228447</name>
</gene>
<dbReference type="InterPro" id="IPR029058">
    <property type="entry name" value="AB_hydrolase_fold"/>
</dbReference>
<name>A0A1Y1ZWD3_9PLEO</name>
<evidence type="ECO:0000313" key="8">
    <source>
        <dbReference type="EMBL" id="ORY14566.1"/>
    </source>
</evidence>
<comment type="subcellular location">
    <subcellularLocation>
        <location evidence="2">Endoplasmic reticulum</location>
    </subcellularLocation>
    <subcellularLocation>
        <location evidence="3">Membrane</location>
    </subcellularLocation>
    <subcellularLocation>
        <location evidence="1">Mitochondrion</location>
    </subcellularLocation>
</comment>
<dbReference type="SUPFAM" id="SSF53474">
    <property type="entry name" value="alpha/beta-Hydrolases"/>
    <property type="match status" value="1"/>
</dbReference>
<keyword evidence="4" id="KW-0256">Endoplasmic reticulum</keyword>
<evidence type="ECO:0000313" key="9">
    <source>
        <dbReference type="Proteomes" id="UP000193144"/>
    </source>
</evidence>
<dbReference type="STRING" id="1231657.A0A1Y1ZWD3"/>
<dbReference type="AlphaFoldDB" id="A0A1Y1ZWD3"/>
<comment type="caution">
    <text evidence="8">The sequence shown here is derived from an EMBL/GenBank/DDBJ whole genome shotgun (WGS) entry which is preliminary data.</text>
</comment>
<feature type="region of interest" description="Disordered" evidence="7">
    <location>
        <begin position="10"/>
        <end position="41"/>
    </location>
</feature>
<reference evidence="8 9" key="1">
    <citation type="submission" date="2016-07" db="EMBL/GenBank/DDBJ databases">
        <title>Pervasive Adenine N6-methylation of Active Genes in Fungi.</title>
        <authorList>
            <consortium name="DOE Joint Genome Institute"/>
            <person name="Mondo S.J."/>
            <person name="Dannebaum R.O."/>
            <person name="Kuo R.C."/>
            <person name="Labutti K."/>
            <person name="Haridas S."/>
            <person name="Kuo A."/>
            <person name="Salamov A."/>
            <person name="Ahrendt S.R."/>
            <person name="Lipzen A."/>
            <person name="Sullivan W."/>
            <person name="Andreopoulos W.B."/>
            <person name="Clum A."/>
            <person name="Lindquist E."/>
            <person name="Daum C."/>
            <person name="Ramamoorthy G.K."/>
            <person name="Gryganskyi A."/>
            <person name="Culley D."/>
            <person name="Magnuson J.K."/>
            <person name="James T.Y."/>
            <person name="O'Malley M.A."/>
            <person name="Stajich J.E."/>
            <person name="Spatafora J.W."/>
            <person name="Visel A."/>
            <person name="Grigoriev I.V."/>
        </authorList>
    </citation>
    <scope>NUCLEOTIDE SEQUENCE [LARGE SCALE GENOMIC DNA]</scope>
    <source>
        <strain evidence="8 9">CBS 115471</strain>
    </source>
</reference>
<keyword evidence="5" id="KW-0496">Mitochondrion</keyword>
<dbReference type="EMBL" id="MCFA01000032">
    <property type="protein sequence ID" value="ORY14566.1"/>
    <property type="molecule type" value="Genomic_DNA"/>
</dbReference>
<protein>
    <recommendedName>
        <fullName evidence="10">DUF676 domain-containing protein</fullName>
    </recommendedName>
</protein>
<evidence type="ECO:0000256" key="1">
    <source>
        <dbReference type="ARBA" id="ARBA00004173"/>
    </source>
</evidence>
<dbReference type="GO" id="GO:0005739">
    <property type="term" value="C:mitochondrion"/>
    <property type="evidence" value="ECO:0007669"/>
    <property type="project" value="UniProtKB-SubCell"/>
</dbReference>
<dbReference type="OrthoDB" id="427518at2759"/>
<dbReference type="InterPro" id="IPR052374">
    <property type="entry name" value="SERAC1"/>
</dbReference>
<evidence type="ECO:0000256" key="3">
    <source>
        <dbReference type="ARBA" id="ARBA00004370"/>
    </source>
</evidence>
<evidence type="ECO:0000256" key="4">
    <source>
        <dbReference type="ARBA" id="ARBA00022824"/>
    </source>
</evidence>
<dbReference type="Gene3D" id="3.40.50.1820">
    <property type="entry name" value="alpha/beta hydrolase"/>
    <property type="match status" value="1"/>
</dbReference>
<dbReference type="PANTHER" id="PTHR48182">
    <property type="entry name" value="PROTEIN SERAC1"/>
    <property type="match status" value="1"/>
</dbReference>
<keyword evidence="6" id="KW-0472">Membrane</keyword>
<dbReference type="PANTHER" id="PTHR48182:SF2">
    <property type="entry name" value="PROTEIN SERAC1"/>
    <property type="match status" value="1"/>
</dbReference>
<dbReference type="GO" id="GO:0016020">
    <property type="term" value="C:membrane"/>
    <property type="evidence" value="ECO:0007669"/>
    <property type="project" value="UniProtKB-SubCell"/>
</dbReference>
<organism evidence="8 9">
    <name type="scientific">Clohesyomyces aquaticus</name>
    <dbReference type="NCBI Taxonomy" id="1231657"/>
    <lineage>
        <taxon>Eukaryota</taxon>
        <taxon>Fungi</taxon>
        <taxon>Dikarya</taxon>
        <taxon>Ascomycota</taxon>
        <taxon>Pezizomycotina</taxon>
        <taxon>Dothideomycetes</taxon>
        <taxon>Pleosporomycetidae</taxon>
        <taxon>Pleosporales</taxon>
        <taxon>Lindgomycetaceae</taxon>
        <taxon>Clohesyomyces</taxon>
    </lineage>
</organism>
<evidence type="ECO:0008006" key="10">
    <source>
        <dbReference type="Google" id="ProtNLM"/>
    </source>
</evidence>
<feature type="compositionally biased region" description="Low complexity" evidence="7">
    <location>
        <begin position="29"/>
        <end position="41"/>
    </location>
</feature>
<accession>A0A1Y1ZWD3</accession>